<accession>A0A100VSC0</accession>
<reference evidence="2" key="2">
    <citation type="submission" date="2016-01" db="EMBL/GenBank/DDBJ databases">
        <title>Draft Genome Sequence of Paenibacillus amylolyticus Heshi-A3 that Was Isolated from Fermented Rice Bran with Aging Salted Mackerel, Which Was Named Heshiko as Traditional Fermented Seafood in Japan.</title>
        <authorList>
            <person name="Akuzawa S."/>
            <person name="Nakagawa J."/>
            <person name="Kanekatsu T."/>
            <person name="Kubota E."/>
            <person name="Ohtake R."/>
            <person name="Suzuki T."/>
            <person name="Kanesaki Y."/>
        </authorList>
    </citation>
    <scope>NUCLEOTIDE SEQUENCE [LARGE SCALE GENOMIC DNA]</scope>
    <source>
        <strain evidence="2">Heshi-A3</strain>
    </source>
</reference>
<proteinExistence type="predicted"/>
<reference evidence="1 2" key="1">
    <citation type="journal article" date="2016" name="Genome Announc.">
        <title>Draft Genome Sequence of Paenibacillus amylolyticus Heshi-A3, Isolated from Fermented Rice Bran in a Japanese Fermented Seafood Dish.</title>
        <authorList>
            <person name="Akuzawa S."/>
            <person name="Nagaoka J."/>
            <person name="Kanekatsu M."/>
            <person name="Kubota E."/>
            <person name="Ohtake R."/>
            <person name="Suzuki T."/>
            <person name="Kanesaki Y."/>
        </authorList>
    </citation>
    <scope>NUCLEOTIDE SEQUENCE [LARGE SCALE GENOMIC DNA]</scope>
    <source>
        <strain evidence="1 2">Heshi-A3</strain>
    </source>
</reference>
<evidence type="ECO:0000313" key="2">
    <source>
        <dbReference type="Proteomes" id="UP000069697"/>
    </source>
</evidence>
<comment type="caution">
    <text evidence="1">The sequence shown here is derived from an EMBL/GenBank/DDBJ whole genome shotgun (WGS) entry which is preliminary data.</text>
</comment>
<dbReference type="EMBL" id="BCNV01000006">
    <property type="protein sequence ID" value="GAS84884.1"/>
    <property type="molecule type" value="Genomic_DNA"/>
</dbReference>
<dbReference type="RefSeq" id="WP_161799395.1">
    <property type="nucleotide sequence ID" value="NZ_BCNV01000006.1"/>
</dbReference>
<evidence type="ECO:0000313" key="1">
    <source>
        <dbReference type="EMBL" id="GAS84884.1"/>
    </source>
</evidence>
<dbReference type="Proteomes" id="UP000069697">
    <property type="component" value="Unassembled WGS sequence"/>
</dbReference>
<organism evidence="1 2">
    <name type="scientific">Paenibacillus amylolyticus</name>
    <dbReference type="NCBI Taxonomy" id="1451"/>
    <lineage>
        <taxon>Bacteria</taxon>
        <taxon>Bacillati</taxon>
        <taxon>Bacillota</taxon>
        <taxon>Bacilli</taxon>
        <taxon>Bacillales</taxon>
        <taxon>Paenibacillaceae</taxon>
        <taxon>Paenibacillus</taxon>
    </lineage>
</organism>
<gene>
    <name evidence="1" type="ORF">PAHA3_5005</name>
</gene>
<protein>
    <submittedName>
        <fullName evidence="1">Uncharacterized protein</fullName>
    </submittedName>
</protein>
<sequence length="45" mass="5114">MENKEILSVQDLMALEVEEDNNMFEETSLCTVCSWTSSQTIVVES</sequence>
<dbReference type="AlphaFoldDB" id="A0A100VSC0"/>
<name>A0A100VSC0_PAEAM</name>